<comment type="caution">
    <text evidence="2">The sequence shown here is derived from an EMBL/GenBank/DDBJ whole genome shotgun (WGS) entry which is preliminary data.</text>
</comment>
<accession>A0A7J7JAI7</accession>
<keyword evidence="3" id="KW-1185">Reference proteome</keyword>
<dbReference type="Proteomes" id="UP000593567">
    <property type="component" value="Unassembled WGS sequence"/>
</dbReference>
<sequence>MKLIAFVLATLVCCTLTATINRVTRCPEGTRIECPPVADDCVETEIQFPNGPFCPACLGCAQAATVSVVELQ</sequence>
<name>A0A7J7JAI7_BUGNE</name>
<protein>
    <submittedName>
        <fullName evidence="2">Uncharacterized protein</fullName>
    </submittedName>
</protein>
<dbReference type="EMBL" id="VXIV02002858">
    <property type="protein sequence ID" value="KAF6022378.1"/>
    <property type="molecule type" value="Genomic_DNA"/>
</dbReference>
<evidence type="ECO:0000256" key="1">
    <source>
        <dbReference type="SAM" id="SignalP"/>
    </source>
</evidence>
<gene>
    <name evidence="2" type="ORF">EB796_019318</name>
</gene>
<organism evidence="2 3">
    <name type="scientific">Bugula neritina</name>
    <name type="common">Brown bryozoan</name>
    <name type="synonym">Sertularia neritina</name>
    <dbReference type="NCBI Taxonomy" id="10212"/>
    <lineage>
        <taxon>Eukaryota</taxon>
        <taxon>Metazoa</taxon>
        <taxon>Spiralia</taxon>
        <taxon>Lophotrochozoa</taxon>
        <taxon>Bryozoa</taxon>
        <taxon>Gymnolaemata</taxon>
        <taxon>Cheilostomatida</taxon>
        <taxon>Flustrina</taxon>
        <taxon>Buguloidea</taxon>
        <taxon>Bugulidae</taxon>
        <taxon>Bugula</taxon>
    </lineage>
</organism>
<proteinExistence type="predicted"/>
<feature type="chain" id="PRO_5029784698" evidence="1">
    <location>
        <begin position="18"/>
        <end position="72"/>
    </location>
</feature>
<dbReference type="AlphaFoldDB" id="A0A7J7JAI7"/>
<evidence type="ECO:0000313" key="2">
    <source>
        <dbReference type="EMBL" id="KAF6022378.1"/>
    </source>
</evidence>
<keyword evidence="1" id="KW-0732">Signal</keyword>
<reference evidence="2" key="1">
    <citation type="submission" date="2020-06" db="EMBL/GenBank/DDBJ databases">
        <title>Draft genome of Bugula neritina, a colonial animal packing powerful symbionts and potential medicines.</title>
        <authorList>
            <person name="Rayko M."/>
        </authorList>
    </citation>
    <scope>NUCLEOTIDE SEQUENCE [LARGE SCALE GENOMIC DNA]</scope>
    <source>
        <strain evidence="2">Kwan_BN1</strain>
    </source>
</reference>
<feature type="signal peptide" evidence="1">
    <location>
        <begin position="1"/>
        <end position="17"/>
    </location>
</feature>
<evidence type="ECO:0000313" key="3">
    <source>
        <dbReference type="Proteomes" id="UP000593567"/>
    </source>
</evidence>